<dbReference type="SUPFAM" id="SSF55298">
    <property type="entry name" value="YjgF-like"/>
    <property type="match status" value="1"/>
</dbReference>
<dbReference type="RefSeq" id="WP_015930792.1">
    <property type="nucleotide sequence ID" value="NC_011894.1"/>
</dbReference>
<accession>B8IA81</accession>
<dbReference type="Pfam" id="PF01042">
    <property type="entry name" value="Ribonuc_L-PSP"/>
    <property type="match status" value="1"/>
</dbReference>
<dbReference type="InterPro" id="IPR035709">
    <property type="entry name" value="YoaB-like"/>
</dbReference>
<name>B8IA81_METNO</name>
<organism evidence="1 2">
    <name type="scientific">Methylobacterium nodulans (strain LMG 21967 / CNCM I-2342 / ORS 2060)</name>
    <dbReference type="NCBI Taxonomy" id="460265"/>
    <lineage>
        <taxon>Bacteria</taxon>
        <taxon>Pseudomonadati</taxon>
        <taxon>Pseudomonadota</taxon>
        <taxon>Alphaproteobacteria</taxon>
        <taxon>Hyphomicrobiales</taxon>
        <taxon>Methylobacteriaceae</taxon>
        <taxon>Methylobacterium</taxon>
    </lineage>
</organism>
<sequence>MVQRHSPYGGLLHEVVAHGGVLYFAGIVAENTDLDIAGQARDVLTQLDALLLAHGSDRQHVLQATAYLVDLGEKEGLNRAWKEFFGAAHLPARATIGVQDLGRDVRLELVVTAAIAKPA</sequence>
<protein>
    <submittedName>
        <fullName evidence="1">Endoribonuclease L-PSP</fullName>
    </submittedName>
</protein>
<dbReference type="eggNOG" id="COG0251">
    <property type="taxonomic scope" value="Bacteria"/>
</dbReference>
<dbReference type="PANTHER" id="PTHR47328">
    <property type="match status" value="1"/>
</dbReference>
<keyword evidence="2" id="KW-1185">Reference proteome</keyword>
<dbReference type="KEGG" id="mno:Mnod_4268"/>
<dbReference type="HOGENOM" id="CLU_100715_6_0_5"/>
<evidence type="ECO:0000313" key="2">
    <source>
        <dbReference type="Proteomes" id="UP000008207"/>
    </source>
</evidence>
<gene>
    <name evidence="1" type="ordered locus">Mnod_4268</name>
</gene>
<dbReference type="EMBL" id="CP001349">
    <property type="protein sequence ID" value="ACL59144.1"/>
    <property type="molecule type" value="Genomic_DNA"/>
</dbReference>
<dbReference type="CDD" id="cd06150">
    <property type="entry name" value="YjgF_YER057c_UK114_like_2"/>
    <property type="match status" value="1"/>
</dbReference>
<dbReference type="OrthoDB" id="9803101at2"/>
<dbReference type="STRING" id="460265.Mnod_4268"/>
<proteinExistence type="predicted"/>
<dbReference type="InterPro" id="IPR035959">
    <property type="entry name" value="RutC-like_sf"/>
</dbReference>
<dbReference type="Gene3D" id="3.30.1330.40">
    <property type="entry name" value="RutC-like"/>
    <property type="match status" value="1"/>
</dbReference>
<evidence type="ECO:0000313" key="1">
    <source>
        <dbReference type="EMBL" id="ACL59144.1"/>
    </source>
</evidence>
<dbReference type="AlphaFoldDB" id="B8IA81"/>
<reference evidence="1 2" key="1">
    <citation type="submission" date="2009-01" db="EMBL/GenBank/DDBJ databases">
        <title>Complete sequence of chromosome of Methylobacterium nodulans ORS 2060.</title>
        <authorList>
            <consortium name="US DOE Joint Genome Institute"/>
            <person name="Lucas S."/>
            <person name="Copeland A."/>
            <person name="Lapidus A."/>
            <person name="Glavina del Rio T."/>
            <person name="Dalin E."/>
            <person name="Tice H."/>
            <person name="Bruce D."/>
            <person name="Goodwin L."/>
            <person name="Pitluck S."/>
            <person name="Sims D."/>
            <person name="Brettin T."/>
            <person name="Detter J.C."/>
            <person name="Han C."/>
            <person name="Larimer F."/>
            <person name="Land M."/>
            <person name="Hauser L."/>
            <person name="Kyrpides N."/>
            <person name="Ivanova N."/>
            <person name="Marx C.J."/>
            <person name="Richardson P."/>
        </authorList>
    </citation>
    <scope>NUCLEOTIDE SEQUENCE [LARGE SCALE GENOMIC DNA]</scope>
    <source>
        <strain evidence="2">LMG 21967 / CNCM I-2342 / ORS 2060</strain>
    </source>
</reference>
<dbReference type="InterPro" id="IPR006175">
    <property type="entry name" value="YjgF/YER057c/UK114"/>
</dbReference>
<dbReference type="Proteomes" id="UP000008207">
    <property type="component" value="Chromosome"/>
</dbReference>
<dbReference type="PANTHER" id="PTHR47328:SF1">
    <property type="entry name" value="RUTC FAMILY PROTEIN YOAB"/>
    <property type="match status" value="1"/>
</dbReference>